<dbReference type="EMBL" id="CP002959">
    <property type="protein sequence ID" value="AFM11170.1"/>
    <property type="molecule type" value="Genomic_DNA"/>
</dbReference>
<proteinExistence type="predicted"/>
<dbReference type="AlphaFoldDB" id="I4B1L3"/>
<dbReference type="InterPro" id="IPR051599">
    <property type="entry name" value="Cell_Envelope_Assoc"/>
</dbReference>
<evidence type="ECO:0000313" key="3">
    <source>
        <dbReference type="EMBL" id="AFM11170.1"/>
    </source>
</evidence>
<dbReference type="KEGG" id="tpx:Turpa_0516"/>
<feature type="region of interest" description="Disordered" evidence="1">
    <location>
        <begin position="206"/>
        <end position="225"/>
    </location>
</feature>
<organism evidence="3 4">
    <name type="scientific">Turneriella parva (strain ATCC BAA-1111 / DSM 21527 / NCTC 11395 / H)</name>
    <name type="common">Leptospira parva</name>
    <dbReference type="NCBI Taxonomy" id="869212"/>
    <lineage>
        <taxon>Bacteria</taxon>
        <taxon>Pseudomonadati</taxon>
        <taxon>Spirochaetota</taxon>
        <taxon>Spirochaetia</taxon>
        <taxon>Leptospirales</taxon>
        <taxon>Leptospiraceae</taxon>
        <taxon>Turneriella</taxon>
    </lineage>
</organism>
<keyword evidence="4" id="KW-1185">Reference proteome</keyword>
<dbReference type="HOGENOM" id="CLU_051474_0_1_12"/>
<dbReference type="InterPro" id="IPR003848">
    <property type="entry name" value="DUF218"/>
</dbReference>
<dbReference type="OrthoDB" id="9782395at2"/>
<dbReference type="PANTHER" id="PTHR30336:SF6">
    <property type="entry name" value="INTEGRAL MEMBRANE PROTEIN"/>
    <property type="match status" value="1"/>
</dbReference>
<dbReference type="Proteomes" id="UP000006048">
    <property type="component" value="Chromosome"/>
</dbReference>
<dbReference type="PANTHER" id="PTHR30336">
    <property type="entry name" value="INNER MEMBRANE PROTEIN, PROBABLE PERMEASE"/>
    <property type="match status" value="1"/>
</dbReference>
<dbReference type="GO" id="GO:0005886">
    <property type="term" value="C:plasma membrane"/>
    <property type="evidence" value="ECO:0007669"/>
    <property type="project" value="TreeGrafter"/>
</dbReference>
<evidence type="ECO:0000259" key="2">
    <source>
        <dbReference type="Pfam" id="PF02698"/>
    </source>
</evidence>
<feature type="domain" description="DUF218" evidence="2">
    <location>
        <begin position="51"/>
        <end position="187"/>
    </location>
</feature>
<evidence type="ECO:0000313" key="4">
    <source>
        <dbReference type="Proteomes" id="UP000006048"/>
    </source>
</evidence>
<dbReference type="Pfam" id="PF02698">
    <property type="entry name" value="DUF218"/>
    <property type="match status" value="1"/>
</dbReference>
<sequence length="225" mass="25198">MRKIIRTMLILSISTVVLVGGIQLAFIWATRDVIFGSVSNPNLPHPAQVALIPGASVLPNKKPSNTLLGRLRAGIDLYNKQLVPKLLLSGDNTRKFYDEVHTMRDYCLRHGVKGEDIFLDHAGVRTYDTMSRAKTSFQVRTAIVVSQQLYLPRALFLARAQGLKVEGYVAESSSFDNTWQAIGREYLARLKSVLDVYLLKPDITQDEPKPVSGDGRSTWKKIEEN</sequence>
<reference evidence="3 4" key="1">
    <citation type="submission" date="2012-06" db="EMBL/GenBank/DDBJ databases">
        <title>The complete chromosome of genome of Turneriella parva DSM 21527.</title>
        <authorList>
            <consortium name="US DOE Joint Genome Institute (JGI-PGF)"/>
            <person name="Lucas S."/>
            <person name="Han J."/>
            <person name="Lapidus A."/>
            <person name="Bruce D."/>
            <person name="Goodwin L."/>
            <person name="Pitluck S."/>
            <person name="Peters L."/>
            <person name="Kyrpides N."/>
            <person name="Mavromatis K."/>
            <person name="Ivanova N."/>
            <person name="Mikhailova N."/>
            <person name="Chertkov O."/>
            <person name="Detter J.C."/>
            <person name="Tapia R."/>
            <person name="Han C."/>
            <person name="Land M."/>
            <person name="Hauser L."/>
            <person name="Markowitz V."/>
            <person name="Cheng J.-F."/>
            <person name="Hugenholtz P."/>
            <person name="Woyke T."/>
            <person name="Wu D."/>
            <person name="Gronow S."/>
            <person name="Wellnitz S."/>
            <person name="Brambilla E."/>
            <person name="Klenk H.-P."/>
            <person name="Eisen J.A."/>
        </authorList>
    </citation>
    <scope>NUCLEOTIDE SEQUENCE [LARGE SCALE GENOMIC DNA]</scope>
    <source>
        <strain evidence="4">ATCC BAA-1111 / DSM 21527 / NCTC 11395 / H</strain>
    </source>
</reference>
<accession>I4B1L3</accession>
<dbReference type="CDD" id="cd06259">
    <property type="entry name" value="YdcF-like"/>
    <property type="match status" value="1"/>
</dbReference>
<dbReference type="RefSeq" id="WP_014801690.1">
    <property type="nucleotide sequence ID" value="NC_018020.1"/>
</dbReference>
<evidence type="ECO:0000256" key="1">
    <source>
        <dbReference type="SAM" id="MobiDB-lite"/>
    </source>
</evidence>
<protein>
    <recommendedName>
        <fullName evidence="2">DUF218 domain-containing protein</fullName>
    </recommendedName>
</protein>
<gene>
    <name evidence="3" type="ordered locus">Turpa_0516</name>
</gene>
<name>I4B1L3_TURPD</name>
<dbReference type="STRING" id="869212.Turpa_0516"/>